<sequence>MTCRDPSQITPSVLIMKSLIKNQPDLNDILIALNQLQLDSQTLHQENADLKNTLNQLHALGEMNGQYREPKLQPNHYPNNQTQVGLLGSLLMGSALAWFASLLEKQSELLDDFDMLVKELKAMFGDADKARTATNKIRKLIQRSRLASSYASEFRQISGDLDWKEATLIDQFRTGLRNNIKDLLLILEDPILLNDAISKAVHCDN</sequence>
<dbReference type="EMBL" id="CAJVQA010000982">
    <property type="protein sequence ID" value="CAG8498266.1"/>
    <property type="molecule type" value="Genomic_DNA"/>
</dbReference>
<dbReference type="PANTHER" id="PTHR15503:SF22">
    <property type="entry name" value="TRANSPOSON TY3-I GAG POLYPROTEIN"/>
    <property type="match status" value="1"/>
</dbReference>
<reference evidence="2" key="1">
    <citation type="submission" date="2021-06" db="EMBL/GenBank/DDBJ databases">
        <authorList>
            <person name="Kallberg Y."/>
            <person name="Tangrot J."/>
            <person name="Rosling A."/>
        </authorList>
    </citation>
    <scope>NUCLEOTIDE SEQUENCE</scope>
    <source>
        <strain evidence="2">FL966</strain>
    </source>
</reference>
<name>A0A9N9EY11_9GLOM</name>
<evidence type="ECO:0000259" key="1">
    <source>
        <dbReference type="Pfam" id="PF03732"/>
    </source>
</evidence>
<dbReference type="InterPro" id="IPR005162">
    <property type="entry name" value="Retrotrans_gag_dom"/>
</dbReference>
<evidence type="ECO:0000313" key="3">
    <source>
        <dbReference type="Proteomes" id="UP000789759"/>
    </source>
</evidence>
<evidence type="ECO:0000313" key="2">
    <source>
        <dbReference type="EMBL" id="CAG8498266.1"/>
    </source>
</evidence>
<proteinExistence type="predicted"/>
<protein>
    <submittedName>
        <fullName evidence="2">15914_t:CDS:1</fullName>
    </submittedName>
</protein>
<accession>A0A9N9EY11</accession>
<dbReference type="AlphaFoldDB" id="A0A9N9EY11"/>
<dbReference type="OrthoDB" id="2432520at2759"/>
<gene>
    <name evidence="2" type="ORF">CPELLU_LOCUS2322</name>
</gene>
<organism evidence="2 3">
    <name type="scientific">Cetraspora pellucida</name>
    <dbReference type="NCBI Taxonomy" id="1433469"/>
    <lineage>
        <taxon>Eukaryota</taxon>
        <taxon>Fungi</taxon>
        <taxon>Fungi incertae sedis</taxon>
        <taxon>Mucoromycota</taxon>
        <taxon>Glomeromycotina</taxon>
        <taxon>Glomeromycetes</taxon>
        <taxon>Diversisporales</taxon>
        <taxon>Gigasporaceae</taxon>
        <taxon>Cetraspora</taxon>
    </lineage>
</organism>
<dbReference type="PANTHER" id="PTHR15503">
    <property type="entry name" value="LDOC1 RELATED"/>
    <property type="match status" value="1"/>
</dbReference>
<dbReference type="Proteomes" id="UP000789759">
    <property type="component" value="Unassembled WGS sequence"/>
</dbReference>
<dbReference type="InterPro" id="IPR032567">
    <property type="entry name" value="RTL1-rel"/>
</dbReference>
<comment type="caution">
    <text evidence="2">The sequence shown here is derived from an EMBL/GenBank/DDBJ whole genome shotgun (WGS) entry which is preliminary data.</text>
</comment>
<keyword evidence="3" id="KW-1185">Reference proteome</keyword>
<feature type="domain" description="Retrotransposon gag" evidence="1">
    <location>
        <begin position="90"/>
        <end position="177"/>
    </location>
</feature>
<dbReference type="Pfam" id="PF03732">
    <property type="entry name" value="Retrotrans_gag"/>
    <property type="match status" value="1"/>
</dbReference>